<reference evidence="1" key="1">
    <citation type="submission" date="2020-02" db="EMBL/GenBank/DDBJ databases">
        <authorList>
            <person name="Meier V. D."/>
        </authorList>
    </citation>
    <scope>NUCLEOTIDE SEQUENCE</scope>
    <source>
        <strain evidence="1">AVDCRST_MAG93</strain>
    </source>
</reference>
<organism evidence="1">
    <name type="scientific">uncultured Chloroflexia bacterium</name>
    <dbReference type="NCBI Taxonomy" id="1672391"/>
    <lineage>
        <taxon>Bacteria</taxon>
        <taxon>Bacillati</taxon>
        <taxon>Chloroflexota</taxon>
        <taxon>Chloroflexia</taxon>
        <taxon>environmental samples</taxon>
    </lineage>
</organism>
<name>A0A6J4HKS7_9CHLR</name>
<proteinExistence type="predicted"/>
<dbReference type="EMBL" id="CADCTR010000205">
    <property type="protein sequence ID" value="CAA9225338.1"/>
    <property type="molecule type" value="Genomic_DNA"/>
</dbReference>
<gene>
    <name evidence="1" type="ORF">AVDCRST_MAG93-631</name>
</gene>
<accession>A0A6J4HKS7</accession>
<dbReference type="AlphaFoldDB" id="A0A6J4HKS7"/>
<protein>
    <submittedName>
        <fullName evidence="1">Uncharacterized protein</fullName>
    </submittedName>
</protein>
<sequence>MTLWKHPKRLWTLLTTEEVFDEHCSIGRQSVWCAGHLGARGQETTRSGDSYL</sequence>
<evidence type="ECO:0000313" key="1">
    <source>
        <dbReference type="EMBL" id="CAA9225338.1"/>
    </source>
</evidence>